<name>A0A6A5C6R7_NAEFO</name>
<accession>A0A6A5C6R7</accession>
<protein>
    <recommendedName>
        <fullName evidence="4">Protein kinase domain-containing protein</fullName>
    </recommendedName>
</protein>
<dbReference type="AlphaFoldDB" id="A0A6A5C6R7"/>
<dbReference type="EMBL" id="VFQX01000016">
    <property type="protein sequence ID" value="KAF0980989.1"/>
    <property type="molecule type" value="Genomic_DNA"/>
</dbReference>
<dbReference type="VEuPathDB" id="AmoebaDB:NF0051220"/>
<organism evidence="2 3">
    <name type="scientific">Naegleria fowleri</name>
    <name type="common">Brain eating amoeba</name>
    <dbReference type="NCBI Taxonomy" id="5763"/>
    <lineage>
        <taxon>Eukaryota</taxon>
        <taxon>Discoba</taxon>
        <taxon>Heterolobosea</taxon>
        <taxon>Tetramitia</taxon>
        <taxon>Eutetramitia</taxon>
        <taxon>Vahlkampfiidae</taxon>
        <taxon>Naegleria</taxon>
    </lineage>
</organism>
<evidence type="ECO:0000313" key="2">
    <source>
        <dbReference type="EMBL" id="KAF0980989.1"/>
    </source>
</evidence>
<dbReference type="VEuPathDB" id="AmoebaDB:FDP41_012777"/>
<evidence type="ECO:0008006" key="4">
    <source>
        <dbReference type="Google" id="ProtNLM"/>
    </source>
</evidence>
<feature type="transmembrane region" description="Helical" evidence="1">
    <location>
        <begin position="42"/>
        <end position="63"/>
    </location>
</feature>
<keyword evidence="1" id="KW-1133">Transmembrane helix</keyword>
<dbReference type="VEuPathDB" id="AmoebaDB:NfTy_080430"/>
<reference evidence="2 3" key="1">
    <citation type="journal article" date="2019" name="Sci. Rep.">
        <title>Nanopore sequencing improves the draft genome of the human pathogenic amoeba Naegleria fowleri.</title>
        <authorList>
            <person name="Liechti N."/>
            <person name="Schurch N."/>
            <person name="Bruggmann R."/>
            <person name="Wittwer M."/>
        </authorList>
    </citation>
    <scope>NUCLEOTIDE SEQUENCE [LARGE SCALE GENOMIC DNA]</scope>
    <source>
        <strain evidence="2 3">ATCC 30894</strain>
    </source>
</reference>
<keyword evidence="3" id="KW-1185">Reference proteome</keyword>
<evidence type="ECO:0000256" key="1">
    <source>
        <dbReference type="SAM" id="Phobius"/>
    </source>
</evidence>
<proteinExistence type="predicted"/>
<evidence type="ECO:0000313" key="3">
    <source>
        <dbReference type="Proteomes" id="UP000444721"/>
    </source>
</evidence>
<dbReference type="Proteomes" id="UP000444721">
    <property type="component" value="Unassembled WGS sequence"/>
</dbReference>
<gene>
    <name evidence="2" type="ORF">FDP41_012777</name>
</gene>
<keyword evidence="1" id="KW-0472">Membrane</keyword>
<keyword evidence="1" id="KW-0812">Transmembrane</keyword>
<dbReference type="OrthoDB" id="10635386at2759"/>
<dbReference type="GeneID" id="68119992"/>
<comment type="caution">
    <text evidence="2">The sequence shown here is derived from an EMBL/GenBank/DDBJ whole genome shotgun (WGS) entry which is preliminary data.</text>
</comment>
<dbReference type="RefSeq" id="XP_044565702.1">
    <property type="nucleotide sequence ID" value="XM_044703333.1"/>
</dbReference>
<sequence length="355" mass="41384">MKELPDVQPLLQPFNFSEKQLTDLMSSISTLLTTISLPKKELIISGVFNAMIINLFSVLSVLFDGNKELMISFNEHAEFTVKPDFYGQAQDIFFLREDKTDEESDWEKSATDSFKTILMMRSVLSENIQKMKTIKNLKDCSKVMGFVTNRLKCHLFVLEAQYPELDQATTSNNVTPHYFLSMVDLSTNIYGVVVFLVNLLRFYQNHVVKHDPLTEDTFKVNHSAKHKPLKMKKISVEDLKKSKSQKICNQKITDVIEKTEDREIYQILHCCVAKKVEKEEDYIYNLLYSQVEHCIHLPRLFTRKDKQGFIQIEQLMSISTIEWNETTLMTLVKHISCALKFLHRLNILHKRCKTK</sequence>